<dbReference type="Proteomes" id="UP000069697">
    <property type="component" value="Unassembled WGS sequence"/>
</dbReference>
<feature type="domain" description="DUF3658" evidence="2">
    <location>
        <begin position="241"/>
        <end position="350"/>
    </location>
</feature>
<dbReference type="EMBL" id="BCNV01000005">
    <property type="protein sequence ID" value="GAS84306.1"/>
    <property type="molecule type" value="Genomic_DNA"/>
</dbReference>
<evidence type="ECO:0000313" key="4">
    <source>
        <dbReference type="Proteomes" id="UP000069697"/>
    </source>
</evidence>
<dbReference type="InterPro" id="IPR022123">
    <property type="entry name" value="DUF3658"/>
</dbReference>
<dbReference type="InterPro" id="IPR014973">
    <property type="entry name" value="DUF1835"/>
</dbReference>
<reference evidence="4" key="2">
    <citation type="submission" date="2016-01" db="EMBL/GenBank/DDBJ databases">
        <title>Draft Genome Sequence of Paenibacillus amylolyticus Heshi-A3 that Was Isolated from Fermented Rice Bran with Aging Salted Mackerel, Which Was Named Heshiko as Traditional Fermented Seafood in Japan.</title>
        <authorList>
            <person name="Akuzawa S."/>
            <person name="Nakagawa J."/>
            <person name="Kanekatsu T."/>
            <person name="Kubota E."/>
            <person name="Ohtake R."/>
            <person name="Suzuki T."/>
            <person name="Kanesaki Y."/>
        </authorList>
    </citation>
    <scope>NUCLEOTIDE SEQUENCE [LARGE SCALE GENOMIC DNA]</scope>
    <source>
        <strain evidence="4">Heshi-A3</strain>
    </source>
</reference>
<dbReference type="Pfam" id="PF08874">
    <property type="entry name" value="DUF1835"/>
    <property type="match status" value="1"/>
</dbReference>
<name>A0A100VR44_PAEAM</name>
<dbReference type="AlphaFoldDB" id="A0A100VR44"/>
<sequence length="360" mass="41843">MIENVFDFDKELYRMNEEELRSLLRMLYFSADMAVSHQTEEHSVDFAVSVQRIFEGLGEERNRKQAEQQMLDTQKPREIHIAIGESPLGSIKVAMGSVPGRLARRFYSMNDYYAIGPLGDLTDKIVLQRRHLWLLERLHLSEHGKCAIKGVDEMIQLNNVMSSIDEETRITIWYANNAHEKTGLLYAIHLLRNRKSPVYLIETSELYQELFHNPDIECDVLRTGEIVSEKLLVMWNHCVNAEPVSSEERKQMEQEWNFLSKQPGHLRIMKDSKIHSVSEDGIDDFIMQKVRDLTLTRQSDEFIICARVVGEVLGYLEQTVGDAFIEYRIRQLVLQGRLEMEGIPHAMRSYGVRLASKERN</sequence>
<dbReference type="RefSeq" id="WP_062836728.1">
    <property type="nucleotide sequence ID" value="NZ_BCNV01000005.1"/>
</dbReference>
<protein>
    <recommendedName>
        <fullName evidence="5">DUF1835 domain-containing protein</fullName>
    </recommendedName>
</protein>
<evidence type="ECO:0000313" key="3">
    <source>
        <dbReference type="EMBL" id="GAS84306.1"/>
    </source>
</evidence>
<accession>A0A100VR44</accession>
<reference evidence="3 4" key="1">
    <citation type="journal article" date="2016" name="Genome Announc.">
        <title>Draft Genome Sequence of Paenibacillus amylolyticus Heshi-A3, Isolated from Fermented Rice Bran in a Japanese Fermented Seafood Dish.</title>
        <authorList>
            <person name="Akuzawa S."/>
            <person name="Nagaoka J."/>
            <person name="Kanekatsu M."/>
            <person name="Kubota E."/>
            <person name="Ohtake R."/>
            <person name="Suzuki T."/>
            <person name="Kanesaki Y."/>
        </authorList>
    </citation>
    <scope>NUCLEOTIDE SEQUENCE [LARGE SCALE GENOMIC DNA]</scope>
    <source>
        <strain evidence="3 4">Heshi-A3</strain>
    </source>
</reference>
<gene>
    <name evidence="3" type="ORF">PAHA3_4409</name>
</gene>
<evidence type="ECO:0008006" key="5">
    <source>
        <dbReference type="Google" id="ProtNLM"/>
    </source>
</evidence>
<dbReference type="Pfam" id="PF12395">
    <property type="entry name" value="DUF3658"/>
    <property type="match status" value="1"/>
</dbReference>
<feature type="domain" description="DUF1835" evidence="1">
    <location>
        <begin position="79"/>
        <end position="203"/>
    </location>
</feature>
<evidence type="ECO:0000259" key="1">
    <source>
        <dbReference type="Pfam" id="PF08874"/>
    </source>
</evidence>
<comment type="caution">
    <text evidence="3">The sequence shown here is derived from an EMBL/GenBank/DDBJ whole genome shotgun (WGS) entry which is preliminary data.</text>
</comment>
<proteinExistence type="predicted"/>
<organism evidence="3 4">
    <name type="scientific">Paenibacillus amylolyticus</name>
    <dbReference type="NCBI Taxonomy" id="1451"/>
    <lineage>
        <taxon>Bacteria</taxon>
        <taxon>Bacillati</taxon>
        <taxon>Bacillota</taxon>
        <taxon>Bacilli</taxon>
        <taxon>Bacillales</taxon>
        <taxon>Paenibacillaceae</taxon>
        <taxon>Paenibacillus</taxon>
    </lineage>
</organism>
<evidence type="ECO:0000259" key="2">
    <source>
        <dbReference type="Pfam" id="PF12395"/>
    </source>
</evidence>